<gene>
    <name evidence="1" type="ORF">BBG20_01725</name>
    <name evidence="2" type="ORF">C9382_31430</name>
</gene>
<proteinExistence type="predicted"/>
<accession>A0A2T4FIT4</accession>
<reference evidence="1 3" key="1">
    <citation type="submission" date="2016-06" db="EMBL/GenBank/DDBJ databases">
        <title>Draft genome sequence of Pseudomonas sp. S1E40, a novel strain antagonistic activity to fungal plant pathogen.</title>
        <authorList>
            <person name="Tambong J.T."/>
            <person name="Tchagang C."/>
            <person name="Xu R."/>
        </authorList>
    </citation>
    <scope>NUCLEOTIDE SEQUENCE [LARGE SCALE GENOMIC DNA]</scope>
    <source>
        <strain evidence="1 3">S1E40</strain>
    </source>
</reference>
<protein>
    <submittedName>
        <fullName evidence="2">Uncharacterized protein</fullName>
    </submittedName>
</protein>
<organism evidence="2 4">
    <name type="scientific">Pseudomonas aylmerensis</name>
    <dbReference type="NCBI Taxonomy" id="1869229"/>
    <lineage>
        <taxon>Bacteria</taxon>
        <taxon>Pseudomonadati</taxon>
        <taxon>Pseudomonadota</taxon>
        <taxon>Gammaproteobacteria</taxon>
        <taxon>Pseudomonadales</taxon>
        <taxon>Pseudomonadaceae</taxon>
        <taxon>Pseudomonas</taxon>
    </lineage>
</organism>
<dbReference type="RefSeq" id="WP_065899672.1">
    <property type="nucleotide sequence ID" value="NZ_MAUE01000002.1"/>
</dbReference>
<evidence type="ECO:0000313" key="4">
    <source>
        <dbReference type="Proteomes" id="UP000240571"/>
    </source>
</evidence>
<dbReference type="Proteomes" id="UP000095081">
    <property type="component" value="Unassembled WGS sequence"/>
</dbReference>
<evidence type="ECO:0000313" key="1">
    <source>
        <dbReference type="EMBL" id="OCW30254.1"/>
    </source>
</evidence>
<reference evidence="2 4" key="2">
    <citation type="submission" date="2018-03" db="EMBL/GenBank/DDBJ databases">
        <title>Diversity of bacteria associated with corn roots inoculated with woodland soils in Canada, and Description of Pseudomonas aylmerense sp. nov.</title>
        <authorList>
            <person name="Tambong J.T."/>
            <person name="Xu R."/>
            <person name="Tchagang C."/>
        </authorList>
    </citation>
    <scope>NUCLEOTIDE SEQUENCE [LARGE SCALE GENOMIC DNA]</scope>
    <source>
        <strain evidence="2 4">S1E44</strain>
    </source>
</reference>
<evidence type="ECO:0000313" key="3">
    <source>
        <dbReference type="Proteomes" id="UP000095081"/>
    </source>
</evidence>
<dbReference type="AlphaFoldDB" id="A0A2T4FIT4"/>
<dbReference type="Proteomes" id="UP000240571">
    <property type="component" value="Unassembled WGS sequence"/>
</dbReference>
<dbReference type="EMBL" id="MAUE01000002">
    <property type="protein sequence ID" value="OCW30254.1"/>
    <property type="molecule type" value="Genomic_DNA"/>
</dbReference>
<evidence type="ECO:0000313" key="2">
    <source>
        <dbReference type="EMBL" id="PTC23337.1"/>
    </source>
</evidence>
<keyword evidence="3" id="KW-1185">Reference proteome</keyword>
<comment type="caution">
    <text evidence="2">The sequence shown here is derived from an EMBL/GenBank/DDBJ whole genome shotgun (WGS) entry which is preliminary data.</text>
</comment>
<dbReference type="EMBL" id="PYWW01000059">
    <property type="protein sequence ID" value="PTC23337.1"/>
    <property type="molecule type" value="Genomic_DNA"/>
</dbReference>
<sequence>MAVAMETQSTILDQPPPYVVQIPTTKNAPKTVIPQGLTGFFVQLPPTHTNSRDVGMSRLYAKLHSYLQADNDWDGYGGVPATYASWVNAVEFLHVLPIRFEAPIPMLAGDGEISLFWKEADSYIEISFPGDGTFHYIYNAPGQRFASADLALNEAVLHSGFLAHLDLV</sequence>
<dbReference type="OrthoDB" id="583309at2"/>
<name>A0A2T4FIT4_9PSED</name>